<evidence type="ECO:0000259" key="5">
    <source>
        <dbReference type="SMART" id="SM00997"/>
    </source>
</evidence>
<evidence type="ECO:0000256" key="2">
    <source>
        <dbReference type="ARBA" id="ARBA00007122"/>
    </source>
</evidence>
<comment type="caution">
    <text evidence="6">The sequence shown here is derived from an EMBL/GenBank/DDBJ whole genome shotgun (WGS) entry which is preliminary data.</text>
</comment>
<evidence type="ECO:0000256" key="1">
    <source>
        <dbReference type="ARBA" id="ARBA00001911"/>
    </source>
</evidence>
<dbReference type="NCBIfam" id="NF004005">
    <property type="entry name" value="PRK05476.2-3"/>
    <property type="match status" value="1"/>
</dbReference>
<comment type="similarity">
    <text evidence="2">Belongs to the adenosylhomocysteinase family.</text>
</comment>
<keyword evidence="4" id="KW-0520">NAD</keyword>
<evidence type="ECO:0000313" key="6">
    <source>
        <dbReference type="EMBL" id="PKR89731.1"/>
    </source>
</evidence>
<reference evidence="6 7" key="1">
    <citation type="submission" date="2017-12" db="EMBL/GenBank/DDBJ databases">
        <title>Anaerobic carbon monoxide metabolism by Pleomorphomonas carboxyditropha sp. nov., a new mesophilic hydrogenogenic carboxidotroph.</title>
        <authorList>
            <person name="Esquivel-Elizondo S."/>
            <person name="Krajmalnik-Brown R."/>
        </authorList>
    </citation>
    <scope>NUCLEOTIDE SEQUENCE [LARGE SCALE GENOMIC DNA]</scope>
    <source>
        <strain evidence="6 7">R5-392</strain>
    </source>
</reference>
<dbReference type="Gene3D" id="3.40.50.720">
    <property type="entry name" value="NAD(P)-binding Rossmann-like Domain"/>
    <property type="match status" value="1"/>
</dbReference>
<dbReference type="GO" id="GO:0006730">
    <property type="term" value="P:one-carbon metabolic process"/>
    <property type="evidence" value="ECO:0007669"/>
    <property type="project" value="UniProtKB-KW"/>
</dbReference>
<evidence type="ECO:0000256" key="4">
    <source>
        <dbReference type="ARBA" id="ARBA00023027"/>
    </source>
</evidence>
<dbReference type="Pfam" id="PF00670">
    <property type="entry name" value="AdoHcyase_NAD"/>
    <property type="match status" value="1"/>
</dbReference>
<dbReference type="SUPFAM" id="SSF52283">
    <property type="entry name" value="Formate/glycerate dehydrogenase catalytic domain-like"/>
    <property type="match status" value="1"/>
</dbReference>
<dbReference type="Proteomes" id="UP000233491">
    <property type="component" value="Unassembled WGS sequence"/>
</dbReference>
<dbReference type="InterPro" id="IPR036291">
    <property type="entry name" value="NAD(P)-bd_dom_sf"/>
</dbReference>
<accession>A0A1I4UXN0</accession>
<dbReference type="InterPro" id="IPR015878">
    <property type="entry name" value="Ado_hCys_hydrolase_NAD-bd"/>
</dbReference>
<name>A0A1I4UXN0_9HYPH</name>
<keyword evidence="7" id="KW-1185">Reference proteome</keyword>
<dbReference type="SUPFAM" id="SSF51735">
    <property type="entry name" value="NAD(P)-binding Rossmann-fold domains"/>
    <property type="match status" value="1"/>
</dbReference>
<dbReference type="GO" id="GO:0005829">
    <property type="term" value="C:cytosol"/>
    <property type="evidence" value="ECO:0007669"/>
    <property type="project" value="TreeGrafter"/>
</dbReference>
<evidence type="ECO:0000256" key="3">
    <source>
        <dbReference type="ARBA" id="ARBA00022563"/>
    </source>
</evidence>
<dbReference type="PANTHER" id="PTHR23420">
    <property type="entry name" value="ADENOSYLHOMOCYSTEINASE"/>
    <property type="match status" value="1"/>
</dbReference>
<dbReference type="Gene3D" id="3.40.50.1480">
    <property type="entry name" value="Adenosylhomocysteinase-like"/>
    <property type="match status" value="1"/>
</dbReference>
<organism evidence="6 7">
    <name type="scientific">Pleomorphomonas diazotrophica</name>
    <dbReference type="NCBI Taxonomy" id="1166257"/>
    <lineage>
        <taxon>Bacteria</taxon>
        <taxon>Pseudomonadati</taxon>
        <taxon>Pseudomonadota</taxon>
        <taxon>Alphaproteobacteria</taxon>
        <taxon>Hyphomicrobiales</taxon>
        <taxon>Pleomorphomonadaceae</taxon>
        <taxon>Pleomorphomonas</taxon>
    </lineage>
</organism>
<comment type="cofactor">
    <cofactor evidence="1">
        <name>NAD(+)</name>
        <dbReference type="ChEBI" id="CHEBI:57540"/>
    </cofactor>
</comment>
<evidence type="ECO:0000313" key="7">
    <source>
        <dbReference type="Proteomes" id="UP000233491"/>
    </source>
</evidence>
<dbReference type="SMART" id="SM00997">
    <property type="entry name" value="AdoHcyase_NAD"/>
    <property type="match status" value="1"/>
</dbReference>
<dbReference type="GO" id="GO:0033353">
    <property type="term" value="P:S-adenosylmethionine cycle"/>
    <property type="evidence" value="ECO:0007669"/>
    <property type="project" value="TreeGrafter"/>
</dbReference>
<dbReference type="GO" id="GO:0004013">
    <property type="term" value="F:adenosylhomocysteinase activity"/>
    <property type="evidence" value="ECO:0007669"/>
    <property type="project" value="TreeGrafter"/>
</dbReference>
<proteinExistence type="inferred from homology"/>
<dbReference type="RefSeq" id="WP_101288532.1">
    <property type="nucleotide sequence ID" value="NZ_FOUQ01000009.1"/>
</dbReference>
<dbReference type="PANTHER" id="PTHR23420:SF0">
    <property type="entry name" value="ADENOSYLHOMOCYSTEINASE"/>
    <property type="match status" value="1"/>
</dbReference>
<dbReference type="Pfam" id="PF05221">
    <property type="entry name" value="AdoHcyase"/>
    <property type="match status" value="1"/>
</dbReference>
<sequence>MATRIDWVGANTRLLRQIAAEFRETQPFAGITIGTGIHLEPKTVALLMTLKDGGAKVVATGNLNSTQADAVAYLRECGITVIGEATRDPERHQGFLREVLASQPDILLDNGGDLFDLWRQSPTGNLIGGTEETTSGRARLEPLRSSLKLPILVINDSPIKQFAENEHAVGQSVLESYMRITNRVTNGQRVTVFGYGACGRGVALNFKGAHAKVSVVDRDPLKRLQAHLDGYDTPSRDEAIASADLIVTVTGGGRILGDEDMPLLKDKVILANAGHFPTEIDNTAITGSSEVVSTDVFSDGIASLTLRDGRVIHILAEGHMVNLAGARPLGNSIESMDLGFALQARCLEAVALRRVDASSCVVPVPRDINERVANAYLDLCYPNANPASSPA</sequence>
<dbReference type="InterPro" id="IPR000043">
    <property type="entry name" value="Adenosylhomocysteinase-like"/>
</dbReference>
<dbReference type="AlphaFoldDB" id="A0A1I4UXN0"/>
<feature type="domain" description="S-adenosyl-L-homocysteine hydrolase NAD binding" evidence="5">
    <location>
        <begin position="165"/>
        <end position="328"/>
    </location>
</feature>
<dbReference type="InterPro" id="IPR042172">
    <property type="entry name" value="Adenosylhomocyst_ase-like_sf"/>
</dbReference>
<dbReference type="SMART" id="SM00996">
    <property type="entry name" value="AdoHcyase"/>
    <property type="match status" value="1"/>
</dbReference>
<dbReference type="OrthoDB" id="9802717at2"/>
<protein>
    <submittedName>
        <fullName evidence="6">Adenosylhomocysteinase</fullName>
    </submittedName>
</protein>
<gene>
    <name evidence="6" type="ORF">CXZ10_07475</name>
</gene>
<keyword evidence="3" id="KW-0554">One-carbon metabolism</keyword>
<dbReference type="EMBL" id="PJNW01000004">
    <property type="protein sequence ID" value="PKR89731.1"/>
    <property type="molecule type" value="Genomic_DNA"/>
</dbReference>